<feature type="compositionally biased region" description="Low complexity" evidence="1">
    <location>
        <begin position="279"/>
        <end position="293"/>
    </location>
</feature>
<sequence>MTHRHAPASLSVWRLALAFTLTLFLTSPGLALRALVSRQPQATKSTGKPTKPLEIMVLRPQGSPPTPPTPTEVEAFTKLITGQSNPFSRPPETVRAAAALNFRPAAALLRRLGVGFEPYLLLHDDWYRLLWSTLKSLPQFQSRVVVGQQAQGLCIGDTVVLPERALVTDDLVIIARQLEVAGKTLELRGPHGIYVFQAEPARFTQAAKGHITLNASGCGYQEWREAVEHPNSVTAQLCPPFYGAPGSPGNAGNRGENGANGESPPPARNGSCDNANTIDGTDGADASDGMAGAPGEHGSHGYEGQKGKPIHCDIPAGDQNEYTFTSIGGVGGIGGRGGDGGHGGDGGRGGKGGDGVDCGCQFGRAGNGGKGGRSGKGGDGGDAGRGGNGGDGGAGGTVTFTYCPPRPFYQQNIEGGLGGFTGSSGTPGTAGKNPFGGEGGKAGASFSCSGKAGANGQITILAPRNGHFPLDAPQPGRQGSHGSVSHTQRQNCPPPPPPVQPDPPGGGGPGGTPSYQCFSWCYYVSYDGGRSWHFVSCDFAGCWAVIAW</sequence>
<evidence type="ECO:0000313" key="2">
    <source>
        <dbReference type="EMBL" id="QUW02299.1"/>
    </source>
</evidence>
<feature type="compositionally biased region" description="Pro residues" evidence="1">
    <location>
        <begin position="492"/>
        <end position="506"/>
    </location>
</feature>
<feature type="region of interest" description="Disordered" evidence="1">
    <location>
        <begin position="416"/>
        <end position="442"/>
    </location>
</feature>
<name>A0ABX8B6K3_9BACT</name>
<feature type="compositionally biased region" description="Basic and acidic residues" evidence="1">
    <location>
        <begin position="297"/>
        <end position="306"/>
    </location>
</feature>
<protein>
    <submittedName>
        <fullName evidence="2">Collagen-like protein</fullName>
    </submittedName>
</protein>
<dbReference type="RefSeq" id="WP_211428189.1">
    <property type="nucleotide sequence ID" value="NZ_CP072648.1"/>
</dbReference>
<evidence type="ECO:0000313" key="3">
    <source>
        <dbReference type="Proteomes" id="UP000676506"/>
    </source>
</evidence>
<reference evidence="2 3" key="1">
    <citation type="submission" date="2021-03" db="EMBL/GenBank/DDBJ databases">
        <title>Genomic and phenotypic characterization of Chloracidobacterium isolates provides evidence for multiple species.</title>
        <authorList>
            <person name="Saini M.K."/>
            <person name="Costas A.M.G."/>
            <person name="Tank M."/>
            <person name="Bryant D.A."/>
        </authorList>
    </citation>
    <scope>NUCLEOTIDE SEQUENCE [LARGE SCALE GENOMIC DNA]</scope>
    <source>
        <strain evidence="2 3">BV2-C</strain>
    </source>
</reference>
<feature type="compositionally biased region" description="Low complexity" evidence="1">
    <location>
        <begin position="250"/>
        <end position="262"/>
    </location>
</feature>
<organism evidence="2 3">
    <name type="scientific">Chloracidobacterium validum</name>
    <dbReference type="NCBI Taxonomy" id="2821543"/>
    <lineage>
        <taxon>Bacteria</taxon>
        <taxon>Pseudomonadati</taxon>
        <taxon>Acidobacteriota</taxon>
        <taxon>Terriglobia</taxon>
        <taxon>Terriglobales</taxon>
        <taxon>Acidobacteriaceae</taxon>
        <taxon>Chloracidobacterium</taxon>
    </lineage>
</organism>
<feature type="region of interest" description="Disordered" evidence="1">
    <location>
        <begin position="367"/>
        <end position="392"/>
    </location>
</feature>
<gene>
    <name evidence="2" type="ORF">J8C06_07995</name>
</gene>
<keyword evidence="3" id="KW-1185">Reference proteome</keyword>
<accession>A0ABX8B6K3</accession>
<feature type="region of interest" description="Disordered" evidence="1">
    <location>
        <begin position="464"/>
        <end position="509"/>
    </location>
</feature>
<feature type="compositionally biased region" description="Polar residues" evidence="1">
    <location>
        <begin position="480"/>
        <end position="491"/>
    </location>
</feature>
<proteinExistence type="predicted"/>
<evidence type="ECO:0000256" key="1">
    <source>
        <dbReference type="SAM" id="MobiDB-lite"/>
    </source>
</evidence>
<dbReference type="Proteomes" id="UP000676506">
    <property type="component" value="Chromosome 1"/>
</dbReference>
<dbReference type="EMBL" id="CP072648">
    <property type="protein sequence ID" value="QUW02299.1"/>
    <property type="molecule type" value="Genomic_DNA"/>
</dbReference>
<feature type="region of interest" description="Disordered" evidence="1">
    <location>
        <begin position="245"/>
        <end position="317"/>
    </location>
</feature>